<dbReference type="RefSeq" id="WP_185694830.1">
    <property type="nucleotide sequence ID" value="NZ_JACHVA010000139.1"/>
</dbReference>
<evidence type="ECO:0000313" key="3">
    <source>
        <dbReference type="Proteomes" id="UP000525652"/>
    </source>
</evidence>
<sequence>MTPSGFHLSTTQLLQRGGINSALRKDLPRDRGSRVSACLTDNRLTDN</sequence>
<reference evidence="2 3" key="1">
    <citation type="submission" date="2020-07" db="EMBL/GenBank/DDBJ databases">
        <authorList>
            <person name="Feng X."/>
        </authorList>
    </citation>
    <scope>NUCLEOTIDE SEQUENCE [LARGE SCALE GENOMIC DNA]</scope>
    <source>
        <strain evidence="2 3">JCM14086</strain>
    </source>
</reference>
<proteinExistence type="predicted"/>
<gene>
    <name evidence="2" type="ORF">H5P30_20765</name>
</gene>
<dbReference type="Proteomes" id="UP000525652">
    <property type="component" value="Unassembled WGS sequence"/>
</dbReference>
<evidence type="ECO:0000313" key="2">
    <source>
        <dbReference type="EMBL" id="MBC2604220.1"/>
    </source>
</evidence>
<accession>A0A7X1E615</accession>
<feature type="region of interest" description="Disordered" evidence="1">
    <location>
        <begin position="21"/>
        <end position="47"/>
    </location>
</feature>
<evidence type="ECO:0000256" key="1">
    <source>
        <dbReference type="SAM" id="MobiDB-lite"/>
    </source>
</evidence>
<feature type="compositionally biased region" description="Basic and acidic residues" evidence="1">
    <location>
        <begin position="23"/>
        <end position="33"/>
    </location>
</feature>
<comment type="caution">
    <text evidence="2">The sequence shown here is derived from an EMBL/GenBank/DDBJ whole genome shotgun (WGS) entry which is preliminary data.</text>
</comment>
<dbReference type="AlphaFoldDB" id="A0A7X1E615"/>
<dbReference type="EMBL" id="JACHVA010000139">
    <property type="protein sequence ID" value="MBC2604220.1"/>
    <property type="molecule type" value="Genomic_DNA"/>
</dbReference>
<name>A0A7X1E615_9BACT</name>
<keyword evidence="3" id="KW-1185">Reference proteome</keyword>
<protein>
    <submittedName>
        <fullName evidence="2">Uncharacterized protein</fullName>
    </submittedName>
</protein>
<organism evidence="2 3">
    <name type="scientific">Puniceicoccus vermicola</name>
    <dbReference type="NCBI Taxonomy" id="388746"/>
    <lineage>
        <taxon>Bacteria</taxon>
        <taxon>Pseudomonadati</taxon>
        <taxon>Verrucomicrobiota</taxon>
        <taxon>Opitutia</taxon>
        <taxon>Puniceicoccales</taxon>
        <taxon>Puniceicoccaceae</taxon>
        <taxon>Puniceicoccus</taxon>
    </lineage>
</organism>